<evidence type="ECO:0000313" key="1">
    <source>
        <dbReference type="EMBL" id="GAA0511620.1"/>
    </source>
</evidence>
<keyword evidence="2" id="KW-1185">Reference proteome</keyword>
<reference evidence="1 2" key="1">
    <citation type="journal article" date="2019" name="Int. J. Syst. Evol. Microbiol.">
        <title>The Global Catalogue of Microorganisms (GCM) 10K type strain sequencing project: providing services to taxonomists for standard genome sequencing and annotation.</title>
        <authorList>
            <consortium name="The Broad Institute Genomics Platform"/>
            <consortium name="The Broad Institute Genome Sequencing Center for Infectious Disease"/>
            <person name="Wu L."/>
            <person name="Ma J."/>
        </authorList>
    </citation>
    <scope>NUCLEOTIDE SEQUENCE [LARGE SCALE GENOMIC DNA]</scope>
    <source>
        <strain evidence="1 2">JCM 14330</strain>
    </source>
</reference>
<name>A0ABN1C4H8_9BURK</name>
<sequence>MAEPEAGLPVAAGVPMLNLNTPGALASTSTGWPWSVVKRTADGLVVLRDRDSRRW</sequence>
<evidence type="ECO:0000313" key="2">
    <source>
        <dbReference type="Proteomes" id="UP001501706"/>
    </source>
</evidence>
<organism evidence="1 2">
    <name type="scientific">Pigmentiphaga daeguensis</name>
    <dbReference type="NCBI Taxonomy" id="414049"/>
    <lineage>
        <taxon>Bacteria</taxon>
        <taxon>Pseudomonadati</taxon>
        <taxon>Pseudomonadota</taxon>
        <taxon>Betaproteobacteria</taxon>
        <taxon>Burkholderiales</taxon>
        <taxon>Alcaligenaceae</taxon>
        <taxon>Pigmentiphaga</taxon>
    </lineage>
</organism>
<comment type="caution">
    <text evidence="1">The sequence shown here is derived from an EMBL/GenBank/DDBJ whole genome shotgun (WGS) entry which is preliminary data.</text>
</comment>
<protein>
    <submittedName>
        <fullName evidence="1">Uncharacterized protein</fullName>
    </submittedName>
</protein>
<proteinExistence type="predicted"/>
<gene>
    <name evidence="1" type="ORF">GCM10009097_31140</name>
</gene>
<dbReference type="Proteomes" id="UP001501706">
    <property type="component" value="Unassembled WGS sequence"/>
</dbReference>
<accession>A0ABN1C4H8</accession>
<dbReference type="EMBL" id="BAAAEN010000011">
    <property type="protein sequence ID" value="GAA0511620.1"/>
    <property type="molecule type" value="Genomic_DNA"/>
</dbReference>